<dbReference type="Pfam" id="PF00582">
    <property type="entry name" value="Usp"/>
    <property type="match status" value="1"/>
</dbReference>
<dbReference type="InterPro" id="IPR006015">
    <property type="entry name" value="Universal_stress_UspA"/>
</dbReference>
<dbReference type="Proteomes" id="UP000319209">
    <property type="component" value="Chromosome"/>
</dbReference>
<evidence type="ECO:0000256" key="2">
    <source>
        <dbReference type="PIRNR" id="PIRNR006276"/>
    </source>
</evidence>
<dbReference type="InterPro" id="IPR006016">
    <property type="entry name" value="UspA"/>
</dbReference>
<comment type="subcellular location">
    <subcellularLocation>
        <location evidence="2">Cytoplasm</location>
    </subcellularLocation>
</comment>
<dbReference type="PANTHER" id="PTHR46268:SF6">
    <property type="entry name" value="UNIVERSAL STRESS PROTEIN UP12"/>
    <property type="match status" value="1"/>
</dbReference>
<keyword evidence="2" id="KW-0963">Cytoplasm</keyword>
<evidence type="ECO:0000256" key="1">
    <source>
        <dbReference type="ARBA" id="ARBA00008791"/>
    </source>
</evidence>
<proteinExistence type="inferred from homology"/>
<dbReference type="GO" id="GO:0005737">
    <property type="term" value="C:cytoplasm"/>
    <property type="evidence" value="ECO:0007669"/>
    <property type="project" value="UniProtKB-SubCell"/>
</dbReference>
<sequence>MKNILVTIDFNGKEQQVLNKAFDMAVAFKSKLWIMHIAAPDPDFVGYGVGPQEVRDSRAKELKIEHEKLQDYASKMKARHVDAGGLLVEGATIKTIITEAEKLNADMIISGHENHGFFYKAILGSTAKQLIEASTIPVLIVPIKD</sequence>
<dbReference type="InterPro" id="IPR014729">
    <property type="entry name" value="Rossmann-like_a/b/a_fold"/>
</dbReference>
<name>A0A516GM74_9FLAO</name>
<gene>
    <name evidence="4" type="ORF">FNB79_01015</name>
</gene>
<dbReference type="OrthoDB" id="9788959at2"/>
<comment type="similarity">
    <text evidence="1 2">Belongs to the universal stress protein A family.</text>
</comment>
<organism evidence="4 5">
    <name type="scientific">Formosa sediminum</name>
    <dbReference type="NCBI Taxonomy" id="2594004"/>
    <lineage>
        <taxon>Bacteria</taxon>
        <taxon>Pseudomonadati</taxon>
        <taxon>Bacteroidota</taxon>
        <taxon>Flavobacteriia</taxon>
        <taxon>Flavobacteriales</taxon>
        <taxon>Flavobacteriaceae</taxon>
        <taxon>Formosa</taxon>
    </lineage>
</organism>
<dbReference type="AlphaFoldDB" id="A0A516GM74"/>
<evidence type="ECO:0000313" key="5">
    <source>
        <dbReference type="Proteomes" id="UP000319209"/>
    </source>
</evidence>
<evidence type="ECO:0000313" key="4">
    <source>
        <dbReference type="EMBL" id="QDO92619.1"/>
    </source>
</evidence>
<dbReference type="PIRSF" id="PIRSF006276">
    <property type="entry name" value="UspA"/>
    <property type="match status" value="1"/>
</dbReference>
<dbReference type="PANTHER" id="PTHR46268">
    <property type="entry name" value="STRESS RESPONSE PROTEIN NHAX"/>
    <property type="match status" value="1"/>
</dbReference>
<keyword evidence="5" id="KW-1185">Reference proteome</keyword>
<feature type="domain" description="UspA" evidence="3">
    <location>
        <begin position="1"/>
        <end position="142"/>
    </location>
</feature>
<dbReference type="CDD" id="cd00293">
    <property type="entry name" value="USP-like"/>
    <property type="match status" value="1"/>
</dbReference>
<dbReference type="Gene3D" id="3.40.50.620">
    <property type="entry name" value="HUPs"/>
    <property type="match status" value="1"/>
</dbReference>
<dbReference type="EMBL" id="CP041637">
    <property type="protein sequence ID" value="QDO92619.1"/>
    <property type="molecule type" value="Genomic_DNA"/>
</dbReference>
<dbReference type="RefSeq" id="WP_143379529.1">
    <property type="nucleotide sequence ID" value="NZ_CP041637.1"/>
</dbReference>
<accession>A0A516GM74</accession>
<protein>
    <recommendedName>
        <fullName evidence="2">Universal stress protein</fullName>
    </recommendedName>
</protein>
<dbReference type="SUPFAM" id="SSF52402">
    <property type="entry name" value="Adenine nucleotide alpha hydrolases-like"/>
    <property type="match status" value="1"/>
</dbReference>
<dbReference type="KEGG" id="fop:FNB79_01015"/>
<dbReference type="PRINTS" id="PR01438">
    <property type="entry name" value="UNVRSLSTRESS"/>
</dbReference>
<reference evidence="4 5" key="1">
    <citation type="submission" date="2019-07" db="EMBL/GenBank/DDBJ databases">
        <title>Genome sequencing for Formosa sp. PS13.</title>
        <authorList>
            <person name="Park S.-J."/>
        </authorList>
    </citation>
    <scope>NUCLEOTIDE SEQUENCE [LARGE SCALE GENOMIC DNA]</scope>
    <source>
        <strain evidence="4 5">PS13</strain>
    </source>
</reference>
<evidence type="ECO:0000259" key="3">
    <source>
        <dbReference type="Pfam" id="PF00582"/>
    </source>
</evidence>